<dbReference type="Pfam" id="PF13180">
    <property type="entry name" value="PDZ_2"/>
    <property type="match status" value="1"/>
</dbReference>
<reference evidence="3 4" key="1">
    <citation type="journal article" date="2021" name="Sci. Rep.">
        <title>The distribution of antibiotic resistance genes in chicken gut microbiota commensals.</title>
        <authorList>
            <person name="Juricova H."/>
            <person name="Matiasovicova J."/>
            <person name="Kubasova T."/>
            <person name="Cejkova D."/>
            <person name="Rychlik I."/>
        </authorList>
    </citation>
    <scope>NUCLEOTIDE SEQUENCE [LARGE SCALE GENOMIC DNA]</scope>
    <source>
        <strain evidence="3 4">An411</strain>
    </source>
</reference>
<evidence type="ECO:0000313" key="3">
    <source>
        <dbReference type="EMBL" id="MBM6850715.1"/>
    </source>
</evidence>
<dbReference type="Gene3D" id="2.30.42.10">
    <property type="match status" value="1"/>
</dbReference>
<feature type="compositionally biased region" description="Low complexity" evidence="1">
    <location>
        <begin position="124"/>
        <end position="135"/>
    </location>
</feature>
<feature type="domain" description="PDZ" evidence="2">
    <location>
        <begin position="28"/>
        <end position="109"/>
    </location>
</feature>
<accession>A0ABS2FUZ5</accession>
<dbReference type="InterPro" id="IPR001478">
    <property type="entry name" value="PDZ"/>
</dbReference>
<dbReference type="PROSITE" id="PS50106">
    <property type="entry name" value="PDZ"/>
    <property type="match status" value="1"/>
</dbReference>
<name>A0ABS2FUZ5_9FIRM</name>
<comment type="caution">
    <text evidence="3">The sequence shown here is derived from an EMBL/GenBank/DDBJ whole genome shotgun (WGS) entry which is preliminary data.</text>
</comment>
<evidence type="ECO:0000259" key="2">
    <source>
        <dbReference type="PROSITE" id="PS50106"/>
    </source>
</evidence>
<dbReference type="SUPFAM" id="SSF50156">
    <property type="entry name" value="PDZ domain-like"/>
    <property type="match status" value="1"/>
</dbReference>
<protein>
    <submittedName>
        <fullName evidence="3">PDZ domain-containing protein</fullName>
    </submittedName>
</protein>
<evidence type="ECO:0000256" key="1">
    <source>
        <dbReference type="SAM" id="MobiDB-lite"/>
    </source>
</evidence>
<feature type="region of interest" description="Disordered" evidence="1">
    <location>
        <begin position="122"/>
        <end position="148"/>
    </location>
</feature>
<evidence type="ECO:0000313" key="4">
    <source>
        <dbReference type="Proteomes" id="UP000719500"/>
    </source>
</evidence>
<dbReference type="EMBL" id="JACSNX010000004">
    <property type="protein sequence ID" value="MBM6850715.1"/>
    <property type="molecule type" value="Genomic_DNA"/>
</dbReference>
<dbReference type="InterPro" id="IPR036034">
    <property type="entry name" value="PDZ_sf"/>
</dbReference>
<sequence>MDMAGRLLFLRLLSAEDHQCLDGKADGKQGHLGDQLGGRRRQAQGGQHLQQSAVGQKDPGGAAAAAGLQVGDVITRIDGTEIRTMTDLSAAKKSYTAGDTARFTVVRGGQSLQITVTWGAEPDPAASASQNAQGQAPGGYGPYGACSA</sequence>
<dbReference type="Proteomes" id="UP000719500">
    <property type="component" value="Unassembled WGS sequence"/>
</dbReference>
<keyword evidence="4" id="KW-1185">Reference proteome</keyword>
<feature type="region of interest" description="Disordered" evidence="1">
    <location>
        <begin position="24"/>
        <end position="62"/>
    </location>
</feature>
<gene>
    <name evidence="3" type="ORF">H9X91_04580</name>
</gene>
<proteinExistence type="predicted"/>
<organism evidence="3 4">
    <name type="scientific">Oscillibacter valericigenes</name>
    <dbReference type="NCBI Taxonomy" id="351091"/>
    <lineage>
        <taxon>Bacteria</taxon>
        <taxon>Bacillati</taxon>
        <taxon>Bacillota</taxon>
        <taxon>Clostridia</taxon>
        <taxon>Eubacteriales</taxon>
        <taxon>Oscillospiraceae</taxon>
        <taxon>Oscillibacter</taxon>
    </lineage>
</organism>
<dbReference type="SMART" id="SM00228">
    <property type="entry name" value="PDZ"/>
    <property type="match status" value="1"/>
</dbReference>